<evidence type="ECO:0000259" key="4">
    <source>
        <dbReference type="Pfam" id="PF13538"/>
    </source>
</evidence>
<dbReference type="Pfam" id="PF08378">
    <property type="entry name" value="NERD"/>
    <property type="match status" value="1"/>
</dbReference>
<dbReference type="Pfam" id="PF13538">
    <property type="entry name" value="UvrD_C_2"/>
    <property type="match status" value="1"/>
</dbReference>
<dbReference type="GO" id="GO:0005524">
    <property type="term" value="F:ATP binding"/>
    <property type="evidence" value="ECO:0007669"/>
    <property type="project" value="InterPro"/>
</dbReference>
<dbReference type="EMBL" id="FNLL01000010">
    <property type="protein sequence ID" value="SDU50317.1"/>
    <property type="molecule type" value="Genomic_DNA"/>
</dbReference>
<evidence type="ECO:0000259" key="2">
    <source>
        <dbReference type="Pfam" id="PF04851"/>
    </source>
</evidence>
<dbReference type="AlphaFoldDB" id="A0A1H2J1H4"/>
<dbReference type="InterPro" id="IPR000212">
    <property type="entry name" value="DNA_helicase_UvrD/REP"/>
</dbReference>
<dbReference type="SUPFAM" id="SSF52540">
    <property type="entry name" value="P-loop containing nucleoside triphosphate hydrolases"/>
    <property type="match status" value="1"/>
</dbReference>
<dbReference type="Proteomes" id="UP000199608">
    <property type="component" value="Unassembled WGS sequence"/>
</dbReference>
<dbReference type="InterPro" id="IPR027785">
    <property type="entry name" value="UvrD-like_helicase_C"/>
</dbReference>
<feature type="domain" description="Helicase/UvrB N-terminal" evidence="2">
    <location>
        <begin position="224"/>
        <end position="349"/>
    </location>
</feature>
<organism evidence="5 6">
    <name type="scientific">Desulfobacula phenolica</name>
    <dbReference type="NCBI Taxonomy" id="90732"/>
    <lineage>
        <taxon>Bacteria</taxon>
        <taxon>Pseudomonadati</taxon>
        <taxon>Thermodesulfobacteriota</taxon>
        <taxon>Desulfobacteria</taxon>
        <taxon>Desulfobacterales</taxon>
        <taxon>Desulfobacteraceae</taxon>
        <taxon>Desulfobacula</taxon>
    </lineage>
</organism>
<evidence type="ECO:0000259" key="3">
    <source>
        <dbReference type="Pfam" id="PF08378"/>
    </source>
</evidence>
<dbReference type="Gene3D" id="3.40.50.300">
    <property type="entry name" value="P-loop containing nucleotide triphosphate hydrolases"/>
    <property type="match status" value="2"/>
</dbReference>
<dbReference type="GO" id="GO:0043138">
    <property type="term" value="F:3'-5' DNA helicase activity"/>
    <property type="evidence" value="ECO:0007669"/>
    <property type="project" value="TreeGrafter"/>
</dbReference>
<sequence>MTTIIPPVISDYRYDGEREVALKIKQDPKTSDWIVLHSLDVSKHTSQVIGECDFVMIIPRKGVLCLEVKGCRSLSVENGTWYYGKRPVGDKRGPFKQAADNMHSIRVYLSSRNPDLGKLIFWSAVIFPFIPFKKTSLEWNDWQVIDRDSFNSRPVSQLFSNVLDQAEKLLSKKTGLKWFEKSSDAPKPELCQEILKILRPEFEFYQSPFHRRKKLSDNLKKYTSEQYTALDAMQTNPRVIFNGPAGTGKTILAIETARRMMIQKKRVLFLCFNKNISVWIKDQFEEEDLKYITVSTLHALMLKTADIKIEKGASSDFWTETLPSAAIEKLIRAEKAECWEYDYLVMDEAQDMLRENYIDFLDLLLQNGLKNGTWNFFGDFENQRIYSASKMDLDGFISRNCRNTSVYTLGINCRNTPRIAAYAHLLGGLDPDYKSVLRPDDNIRPELKFYESVEQQTQILSDLLEKIRSREKYKNHEIVILSPVADQCCARRIGSPWKQRLAPYSPVKTDSYISYCTVHAYKGLEAPVVIVTDIEEIRKGESINLLYISITRALSRLVILLNKTAQNDLKKILGV</sequence>
<keyword evidence="6" id="KW-1185">Reference proteome</keyword>
<dbReference type="GO" id="GO:0000725">
    <property type="term" value="P:recombinational repair"/>
    <property type="evidence" value="ECO:0007669"/>
    <property type="project" value="TreeGrafter"/>
</dbReference>
<dbReference type="PANTHER" id="PTHR11070:SF2">
    <property type="entry name" value="ATP-DEPENDENT DNA HELICASE SRS2"/>
    <property type="match status" value="1"/>
</dbReference>
<evidence type="ECO:0000313" key="5">
    <source>
        <dbReference type="EMBL" id="SDU50317.1"/>
    </source>
</evidence>
<evidence type="ECO:0000313" key="6">
    <source>
        <dbReference type="Proteomes" id="UP000199608"/>
    </source>
</evidence>
<evidence type="ECO:0000256" key="1">
    <source>
        <dbReference type="ARBA" id="ARBA00034923"/>
    </source>
</evidence>
<dbReference type="Pfam" id="PF04851">
    <property type="entry name" value="ResIII"/>
    <property type="match status" value="1"/>
</dbReference>
<dbReference type="GO" id="GO:0016787">
    <property type="term" value="F:hydrolase activity"/>
    <property type="evidence" value="ECO:0007669"/>
    <property type="project" value="InterPro"/>
</dbReference>
<dbReference type="InterPro" id="IPR006935">
    <property type="entry name" value="Helicase/UvrB_N"/>
</dbReference>
<dbReference type="GO" id="GO:0003677">
    <property type="term" value="F:DNA binding"/>
    <property type="evidence" value="ECO:0007669"/>
    <property type="project" value="InterPro"/>
</dbReference>
<gene>
    <name evidence="5" type="ORF">SAMN04487931_11094</name>
</gene>
<feature type="domain" description="NERD" evidence="3">
    <location>
        <begin position="14"/>
        <end position="128"/>
    </location>
</feature>
<reference evidence="6" key="1">
    <citation type="submission" date="2016-10" db="EMBL/GenBank/DDBJ databases">
        <authorList>
            <person name="Varghese N."/>
            <person name="Submissions S."/>
        </authorList>
    </citation>
    <scope>NUCLEOTIDE SEQUENCE [LARGE SCALE GENOMIC DNA]</scope>
    <source>
        <strain evidence="6">DSM 3384</strain>
    </source>
</reference>
<accession>A0A1H2J1H4</accession>
<dbReference type="RefSeq" id="WP_092236418.1">
    <property type="nucleotide sequence ID" value="NZ_FNLL01000010.1"/>
</dbReference>
<dbReference type="InterPro" id="IPR027417">
    <property type="entry name" value="P-loop_NTPase"/>
</dbReference>
<feature type="domain" description="UvrD-like helicase C-terminal" evidence="4">
    <location>
        <begin position="516"/>
        <end position="559"/>
    </location>
</feature>
<dbReference type="InterPro" id="IPR011528">
    <property type="entry name" value="NERD"/>
</dbReference>
<proteinExistence type="predicted"/>
<protein>
    <recommendedName>
        <fullName evidence="1">DNA 3'-5' helicase II</fullName>
    </recommendedName>
</protein>
<name>A0A1H2J1H4_9BACT</name>
<dbReference type="PANTHER" id="PTHR11070">
    <property type="entry name" value="UVRD / RECB / PCRA DNA HELICASE FAMILY MEMBER"/>
    <property type="match status" value="1"/>
</dbReference>